<keyword evidence="5" id="KW-0406">Ion transport</keyword>
<keyword evidence="7" id="KW-0407">Ion channel</keyword>
<dbReference type="PANTHER" id="PTHR13800:SF12">
    <property type="entry name" value="TRANSIENT RECEPTOR POTENTIAL CATION CHANNEL SUBFAMILY M MEMBER-LIKE 2"/>
    <property type="match status" value="1"/>
</dbReference>
<keyword evidence="14" id="KW-1185">Reference proteome</keyword>
<dbReference type="Pfam" id="PF18139">
    <property type="entry name" value="LSDAT_euk"/>
    <property type="match status" value="1"/>
</dbReference>
<reference evidence="13 14" key="1">
    <citation type="journal article" date="2024" name="Science">
        <title>Giant polyketide synthase enzymes in the biosynthesis of giant marine polyether toxins.</title>
        <authorList>
            <person name="Fallon T.R."/>
            <person name="Shende V.V."/>
            <person name="Wierzbicki I.H."/>
            <person name="Pendleton A.L."/>
            <person name="Watervoot N.F."/>
            <person name="Auber R.P."/>
            <person name="Gonzalez D.J."/>
            <person name="Wisecaver J.H."/>
            <person name="Moore B.S."/>
        </authorList>
    </citation>
    <scope>NUCLEOTIDE SEQUENCE [LARGE SCALE GENOMIC DNA]</scope>
    <source>
        <strain evidence="13 14">12B1</strain>
    </source>
</reference>
<gene>
    <name evidence="13" type="ORF">AB1Y20_011738</name>
</gene>
<feature type="domain" description="TRPM-like" evidence="12">
    <location>
        <begin position="512"/>
        <end position="610"/>
    </location>
</feature>
<evidence type="ECO:0000313" key="14">
    <source>
        <dbReference type="Proteomes" id="UP001515480"/>
    </source>
</evidence>
<feature type="transmembrane region" description="Helical" evidence="10">
    <location>
        <begin position="1108"/>
        <end position="1127"/>
    </location>
</feature>
<comment type="caution">
    <text evidence="13">The sequence shown here is derived from an EMBL/GenBank/DDBJ whole genome shotgun (WGS) entry which is preliminary data.</text>
</comment>
<evidence type="ECO:0000256" key="6">
    <source>
        <dbReference type="ARBA" id="ARBA00023136"/>
    </source>
</evidence>
<dbReference type="Proteomes" id="UP001515480">
    <property type="component" value="Unassembled WGS sequence"/>
</dbReference>
<name>A0AB34IJ83_PRYPA</name>
<keyword evidence="6 10" id="KW-0472">Membrane</keyword>
<dbReference type="GO" id="GO:0099604">
    <property type="term" value="F:ligand-gated calcium channel activity"/>
    <property type="evidence" value="ECO:0007669"/>
    <property type="project" value="TreeGrafter"/>
</dbReference>
<evidence type="ECO:0000256" key="9">
    <source>
        <dbReference type="SAM" id="MobiDB-lite"/>
    </source>
</evidence>
<keyword evidence="3 10" id="KW-0812">Transmembrane</keyword>
<feature type="compositionally biased region" description="Basic residues" evidence="9">
    <location>
        <begin position="1273"/>
        <end position="1284"/>
    </location>
</feature>
<evidence type="ECO:0000256" key="10">
    <source>
        <dbReference type="SAM" id="Phobius"/>
    </source>
</evidence>
<comment type="subcellular location">
    <subcellularLocation>
        <location evidence="1">Membrane</location>
        <topology evidence="1">Multi-pass membrane protein</topology>
    </subcellularLocation>
</comment>
<accession>A0AB34IJ83</accession>
<feature type="transmembrane region" description="Helical" evidence="10">
    <location>
        <begin position="999"/>
        <end position="1020"/>
    </location>
</feature>
<evidence type="ECO:0000256" key="1">
    <source>
        <dbReference type="ARBA" id="ARBA00004141"/>
    </source>
</evidence>
<sequence>MQREGTARSLREDTIRRRGSLLSTSQEIAAAKCIQLAYRRQLMVFRHFGAELFCMWNGSSVPYGTINFVNSFMAKPAKFVACADTVSAAYISHFLCRRWRLPPPEVLITVVGGAQDFTLSRQLQKAFADGLSSAAMSSKAWILTGGTDTGVMKMVGSAMQASSGQVPVIGIGAWGTTNGRKMLQDARGIAVNYSADKANADGAPLNSSHTHFILVDSGREGRDAWGTEIAARSRIEDHLSGTKRVPLVQVVVQGGPGTMRSVASIACKHHPVIVMVDAGGAGTAIYQYVVNNVLDPRFQAVESALLQIKAANDECDGTLLTFFTLEGALTADHNDLSRYILQAIVSVMQWKSENNTERELVGLQSGELAEDSTPMHLDPRASTSRLVRHLAKKAMKMDNKMITLAIDWDRTDIARELLTSKSRGKILPSQLVSRAAQRALVLRRVEFVAMLFDLPSCEMANIQMTPLYAASEAMLYRIADSDKALQQRMLERIAEVHDPTKSNRRHFKLYQEVVGPFLASIAPSFGAMVMESTRTTANDIFMWSVLTGNEELCKTLWVRCCKPVHMGLIAAALLAKIGNPKAGTVRQRIKRLERRMEDRALYVMDEITSHEMVSNLLLESTTNEPDPFVFGNKNLIDLAGSLGRKRVVEHHHSQAMLDLWWRGGHKSVSTVPVELPEDFSYWRLLIYSLLPFLNPYLGDQQLVKEEQMKKEAEGRQGWIDATLTLYKMHNFERNKAGGVTEEIGPYSSSERRSSEDLSVDKLAFRTASKSTPVEGLAIPGKEGAGILSDRTTGGSHAPTPLSKQQAAAMAAAEAAAAEKMAKNRRSSIFLPADESSATTKSLLGMQGYYGIPAVKFVLRLFVRYSFMGFYAAFITSHASDVQGVPGINSIEIAWMALELGFFLDQTHCGFVSGWKPRLQWKIAYLFAASGMLLRGLSIGLSHVPSAERDGVPLELFRAYQIVVSLNALTHSLELLPFITRLDQRFGVLVIVVENMIADLKLFLEYLAVVQIAFSLAFLGLARAGIHEFDGDFFSFDGTITIIAWSMYGWMDPDRFTSPVSFCLAWVYVLFVHVALVNLLVAMFTDTYRTVQRKAEDEYGYKKFMTTHLYLHVLICVPPPFNAPYVLWDLRPGWKKRVQREKEIIKCRYREAKARYEDDDLSGQAAGIRDRVLKSIERQREEDDARLESISRAVPEAVASLDERWDIKLDTLRVLLESRLPSDNSAKETFYWEKEVPATTHERRQTCGPGINSTPRDRRQTCWPGTPTGVLTPKQRKSTPHRASRRVTSNTSEMLELEA</sequence>
<evidence type="ECO:0000256" key="8">
    <source>
        <dbReference type="SAM" id="Coils"/>
    </source>
</evidence>
<proteinExistence type="predicted"/>
<feature type="region of interest" description="Disordered" evidence="9">
    <location>
        <begin position="1238"/>
        <end position="1298"/>
    </location>
</feature>
<evidence type="ECO:0000256" key="7">
    <source>
        <dbReference type="ARBA" id="ARBA00023303"/>
    </source>
</evidence>
<dbReference type="PANTHER" id="PTHR13800">
    <property type="entry name" value="TRANSIENT RECEPTOR POTENTIAL CATION CHANNEL, SUBFAMILY M, MEMBER 6"/>
    <property type="match status" value="1"/>
</dbReference>
<evidence type="ECO:0008006" key="15">
    <source>
        <dbReference type="Google" id="ProtNLM"/>
    </source>
</evidence>
<organism evidence="13 14">
    <name type="scientific">Prymnesium parvum</name>
    <name type="common">Toxic golden alga</name>
    <dbReference type="NCBI Taxonomy" id="97485"/>
    <lineage>
        <taxon>Eukaryota</taxon>
        <taxon>Haptista</taxon>
        <taxon>Haptophyta</taxon>
        <taxon>Prymnesiophyceae</taxon>
        <taxon>Prymnesiales</taxon>
        <taxon>Prymnesiaceae</taxon>
        <taxon>Prymnesium</taxon>
    </lineage>
</organism>
<evidence type="ECO:0000256" key="4">
    <source>
        <dbReference type="ARBA" id="ARBA00022989"/>
    </source>
</evidence>
<feature type="transmembrane region" description="Helical" evidence="10">
    <location>
        <begin position="1032"/>
        <end position="1050"/>
    </location>
</feature>
<dbReference type="InterPro" id="IPR057366">
    <property type="entry name" value="TRPM-like"/>
</dbReference>
<feature type="transmembrane region" description="Helical" evidence="10">
    <location>
        <begin position="1062"/>
        <end position="1083"/>
    </location>
</feature>
<dbReference type="InterPro" id="IPR050927">
    <property type="entry name" value="TRPM"/>
</dbReference>
<keyword evidence="8" id="KW-0175">Coiled coil</keyword>
<evidence type="ECO:0000256" key="2">
    <source>
        <dbReference type="ARBA" id="ARBA00022448"/>
    </source>
</evidence>
<evidence type="ECO:0000313" key="13">
    <source>
        <dbReference type="EMBL" id="KAL1499536.1"/>
    </source>
</evidence>
<feature type="domain" description="TRPM SLOG" evidence="11">
    <location>
        <begin position="77"/>
        <end position="291"/>
    </location>
</feature>
<keyword evidence="4 10" id="KW-1133">Transmembrane helix</keyword>
<dbReference type="Pfam" id="PF25508">
    <property type="entry name" value="TRPM2"/>
    <property type="match status" value="1"/>
</dbReference>
<dbReference type="EMBL" id="JBGBPQ010000025">
    <property type="protein sequence ID" value="KAL1499536.1"/>
    <property type="molecule type" value="Genomic_DNA"/>
</dbReference>
<dbReference type="InterPro" id="IPR041491">
    <property type="entry name" value="TRPM_SLOG"/>
</dbReference>
<evidence type="ECO:0000256" key="3">
    <source>
        <dbReference type="ARBA" id="ARBA00022692"/>
    </source>
</evidence>
<dbReference type="GO" id="GO:0005886">
    <property type="term" value="C:plasma membrane"/>
    <property type="evidence" value="ECO:0007669"/>
    <property type="project" value="TreeGrafter"/>
</dbReference>
<protein>
    <recommendedName>
        <fullName evidence="15">Transient receptor potential cation channel subfamily M member 2</fullName>
    </recommendedName>
</protein>
<keyword evidence="2" id="KW-0813">Transport</keyword>
<evidence type="ECO:0000259" key="11">
    <source>
        <dbReference type="Pfam" id="PF18139"/>
    </source>
</evidence>
<feature type="coiled-coil region" evidence="8">
    <location>
        <begin position="1134"/>
        <end position="1192"/>
    </location>
</feature>
<evidence type="ECO:0000256" key="5">
    <source>
        <dbReference type="ARBA" id="ARBA00023065"/>
    </source>
</evidence>
<evidence type="ECO:0000259" key="12">
    <source>
        <dbReference type="Pfam" id="PF25508"/>
    </source>
</evidence>